<dbReference type="Proteomes" id="UP000838412">
    <property type="component" value="Chromosome 4"/>
</dbReference>
<dbReference type="CDD" id="cd05819">
    <property type="entry name" value="NHL"/>
    <property type="match status" value="1"/>
</dbReference>
<feature type="transmembrane region" description="Helical" evidence="4">
    <location>
        <begin position="320"/>
        <end position="344"/>
    </location>
</feature>
<evidence type="ECO:0000256" key="1">
    <source>
        <dbReference type="ARBA" id="ARBA00022737"/>
    </source>
</evidence>
<feature type="compositionally biased region" description="Polar residues" evidence="3">
    <location>
        <begin position="242"/>
        <end position="261"/>
    </location>
</feature>
<dbReference type="PANTHER" id="PTHR24104:SF50">
    <property type="entry name" value="SMP-30_GLUCONOLACTONASE_LRE-LIKE REGION DOMAIN-CONTAINING PROTEIN"/>
    <property type="match status" value="1"/>
</dbReference>
<dbReference type="InterPro" id="IPR050952">
    <property type="entry name" value="TRIM-NHL_E3_ligases"/>
</dbReference>
<sequence>MDAMNKTGDDSTTVYGTPENTQATQADLPHLRDSADSTTTEKPVDQEEIQQQLHWIPTSPEEQTDISSGQTEVPSQDVHPDASPEYSDQSDRPGCNPVHEAEDPSSKDIYDTEGCDANNIVQCQLKDTCREEASAAAYQCGGEVDDANVDSTRTDVQVRDANSRAEDFEHDETRPETVMKKSKNAESSDQNKAQNIAASDDECIRPYAVAYQDGTATCDERVDAFDVQPYAVTYDEQDGHYENSSVNNSQSVCGQPGTSSETVDGKMDGLLPNPMYSGNALRPNPMYSGNALRPNPMYAPNAVQPRAGEGHSCVTSRPCLAGVITTGVVVAALTVLTTLIIATFMSGKQDNGIQTAIKVNEDPELTTIVFGGEGEEAGQLSGPSAVVVSPSNEIFVADTYNERVQVFNMTGAYLRHFPVIASGEVIETMTPEHISIDGEGHLWLAGPSIIVRCTNMGNHLTTLHPSTMMISGIAVDTRHDYVVVMELLRGYRQVKLLHFNGTVVRTFRVKQGSPGPVAVGPEGNIFVSDRFTANRVFVFNETGHYLFSLGDDQATKVSGLCVDSSGNVVVANWYDGTVELFAGDGRHVRRVVSGMFGVGRVAVGPGGQLVVTEDENSTVTIFSHY</sequence>
<evidence type="ECO:0000313" key="5">
    <source>
        <dbReference type="EMBL" id="CAH1261862.1"/>
    </source>
</evidence>
<dbReference type="AlphaFoldDB" id="A0A8J9ZTJ5"/>
<feature type="compositionally biased region" description="Polar residues" evidence="3">
    <location>
        <begin position="10"/>
        <end position="25"/>
    </location>
</feature>
<dbReference type="GO" id="GO:0061630">
    <property type="term" value="F:ubiquitin protein ligase activity"/>
    <property type="evidence" value="ECO:0007669"/>
    <property type="project" value="TreeGrafter"/>
</dbReference>
<feature type="compositionally biased region" description="Basic and acidic residues" evidence="3">
    <location>
        <begin position="156"/>
        <end position="186"/>
    </location>
</feature>
<keyword evidence="4" id="KW-0472">Membrane</keyword>
<feature type="region of interest" description="Disordered" evidence="3">
    <location>
        <begin position="156"/>
        <end position="195"/>
    </location>
</feature>
<dbReference type="GO" id="GO:0000209">
    <property type="term" value="P:protein polyubiquitination"/>
    <property type="evidence" value="ECO:0007669"/>
    <property type="project" value="TreeGrafter"/>
</dbReference>
<feature type="region of interest" description="Disordered" evidence="3">
    <location>
        <begin position="1"/>
        <end position="110"/>
    </location>
</feature>
<organism evidence="5 6">
    <name type="scientific">Branchiostoma lanceolatum</name>
    <name type="common">Common lancelet</name>
    <name type="synonym">Amphioxus lanceolatum</name>
    <dbReference type="NCBI Taxonomy" id="7740"/>
    <lineage>
        <taxon>Eukaryota</taxon>
        <taxon>Metazoa</taxon>
        <taxon>Chordata</taxon>
        <taxon>Cephalochordata</taxon>
        <taxon>Leptocardii</taxon>
        <taxon>Amphioxiformes</taxon>
        <taxon>Branchiostomatidae</taxon>
        <taxon>Branchiostoma</taxon>
    </lineage>
</organism>
<keyword evidence="1" id="KW-0677">Repeat</keyword>
<feature type="compositionally biased region" description="Polar residues" evidence="3">
    <location>
        <begin position="65"/>
        <end position="74"/>
    </location>
</feature>
<dbReference type="PANTHER" id="PTHR24104">
    <property type="entry name" value="E3 UBIQUITIN-PROTEIN LIGASE NHLRC1-RELATED"/>
    <property type="match status" value="1"/>
</dbReference>
<dbReference type="GO" id="GO:0043161">
    <property type="term" value="P:proteasome-mediated ubiquitin-dependent protein catabolic process"/>
    <property type="evidence" value="ECO:0007669"/>
    <property type="project" value="TreeGrafter"/>
</dbReference>
<evidence type="ECO:0000313" key="6">
    <source>
        <dbReference type="Proteomes" id="UP000838412"/>
    </source>
</evidence>
<keyword evidence="4" id="KW-0812">Transmembrane</keyword>
<keyword evidence="6" id="KW-1185">Reference proteome</keyword>
<evidence type="ECO:0000256" key="3">
    <source>
        <dbReference type="SAM" id="MobiDB-lite"/>
    </source>
</evidence>
<keyword evidence="4" id="KW-1133">Transmembrane helix</keyword>
<gene>
    <name evidence="5" type="primary">TRIM2</name>
    <name evidence="5" type="ORF">BLAG_LOCUS17160</name>
</gene>
<evidence type="ECO:0000256" key="4">
    <source>
        <dbReference type="SAM" id="Phobius"/>
    </source>
</evidence>
<dbReference type="InterPro" id="IPR011042">
    <property type="entry name" value="6-blade_b-propeller_TolB-like"/>
</dbReference>
<dbReference type="SUPFAM" id="SSF101898">
    <property type="entry name" value="NHL repeat"/>
    <property type="match status" value="1"/>
</dbReference>
<feature type="region of interest" description="Disordered" evidence="3">
    <location>
        <begin position="241"/>
        <end position="261"/>
    </location>
</feature>
<reference evidence="5" key="1">
    <citation type="submission" date="2022-01" db="EMBL/GenBank/DDBJ databases">
        <authorList>
            <person name="Braso-Vives M."/>
        </authorList>
    </citation>
    <scope>NUCLEOTIDE SEQUENCE</scope>
</reference>
<protein>
    <submittedName>
        <fullName evidence="5">TRIM2 protein</fullName>
    </submittedName>
</protein>
<dbReference type="PROSITE" id="PS51125">
    <property type="entry name" value="NHL"/>
    <property type="match status" value="1"/>
</dbReference>
<dbReference type="Pfam" id="PF01436">
    <property type="entry name" value="NHL"/>
    <property type="match status" value="1"/>
</dbReference>
<name>A0A8J9ZTJ5_BRALA</name>
<proteinExistence type="predicted"/>
<feature type="compositionally biased region" description="Basic and acidic residues" evidence="3">
    <location>
        <begin position="99"/>
        <end position="110"/>
    </location>
</feature>
<dbReference type="Gene3D" id="2.120.10.30">
    <property type="entry name" value="TolB, C-terminal domain"/>
    <property type="match status" value="1"/>
</dbReference>
<dbReference type="EMBL" id="OV696689">
    <property type="protein sequence ID" value="CAH1261862.1"/>
    <property type="molecule type" value="Genomic_DNA"/>
</dbReference>
<accession>A0A8J9ZTJ5</accession>
<feature type="repeat" description="NHL" evidence="2">
    <location>
        <begin position="369"/>
        <end position="410"/>
    </location>
</feature>
<dbReference type="InterPro" id="IPR001258">
    <property type="entry name" value="NHL_repeat"/>
</dbReference>
<evidence type="ECO:0000256" key="2">
    <source>
        <dbReference type="PROSITE-ProRule" id="PRU00504"/>
    </source>
</evidence>